<dbReference type="EMBL" id="JACCJB010000003">
    <property type="protein sequence ID" value="KAF6229387.1"/>
    <property type="molecule type" value="Genomic_DNA"/>
</dbReference>
<evidence type="ECO:0000313" key="1">
    <source>
        <dbReference type="EMBL" id="KAF6229387.1"/>
    </source>
</evidence>
<protein>
    <submittedName>
        <fullName evidence="1">Uncharacterized protein</fullName>
    </submittedName>
</protein>
<dbReference type="GeneID" id="59335902"/>
<proteinExistence type="predicted"/>
<comment type="caution">
    <text evidence="1">The sequence shown here is derived from an EMBL/GenBank/DDBJ whole genome shotgun (WGS) entry which is preliminary data.</text>
</comment>
<dbReference type="RefSeq" id="XP_037157029.1">
    <property type="nucleotide sequence ID" value="XM_037298394.1"/>
</dbReference>
<gene>
    <name evidence="1" type="ORF">HO133_007503</name>
</gene>
<sequence>MSGSTLEITAIASVTAGPYPKLPDVVECAPEYGENLDKHACYKALQTMPDGRRFSQFVSRKRYHGQEALITPVYYYDNNMNASCIIDNFGRGGFITYKLENTIEGVSKYKKVPAGYNTPLFLTVQVSPRQGRGRPGDTDPRVNEAVQNGLLESIPPIVFKVNRAKIFVIVNALKEIYKRMRIGGTQAWWDSRNITNSIPENVDYNCYGSEGSPRPRDCEDASFTFMGEGNVIVGPKEPLIKQVGMKTNDILLLLPKSNLNR</sequence>
<accession>A0A8H6FIZ6</accession>
<organism evidence="1 2">
    <name type="scientific">Letharia lupina</name>
    <dbReference type="NCBI Taxonomy" id="560253"/>
    <lineage>
        <taxon>Eukaryota</taxon>
        <taxon>Fungi</taxon>
        <taxon>Dikarya</taxon>
        <taxon>Ascomycota</taxon>
        <taxon>Pezizomycotina</taxon>
        <taxon>Lecanoromycetes</taxon>
        <taxon>OSLEUM clade</taxon>
        <taxon>Lecanoromycetidae</taxon>
        <taxon>Lecanorales</taxon>
        <taxon>Lecanorineae</taxon>
        <taxon>Parmeliaceae</taxon>
        <taxon>Letharia</taxon>
    </lineage>
</organism>
<dbReference type="AlphaFoldDB" id="A0A8H6FIZ6"/>
<name>A0A8H6FIZ6_9LECA</name>
<reference evidence="1 2" key="1">
    <citation type="journal article" date="2020" name="Genomics">
        <title>Complete, high-quality genomes from long-read metagenomic sequencing of two wolf lichen thalli reveals enigmatic genome architecture.</title>
        <authorList>
            <person name="McKenzie S.K."/>
            <person name="Walston R.F."/>
            <person name="Allen J.L."/>
        </authorList>
    </citation>
    <scope>NUCLEOTIDE SEQUENCE [LARGE SCALE GENOMIC DNA]</scope>
    <source>
        <strain evidence="1">WasteWater1</strain>
    </source>
</reference>
<keyword evidence="2" id="KW-1185">Reference proteome</keyword>
<evidence type="ECO:0000313" key="2">
    <source>
        <dbReference type="Proteomes" id="UP000593566"/>
    </source>
</evidence>
<dbReference type="Proteomes" id="UP000593566">
    <property type="component" value="Unassembled WGS sequence"/>
</dbReference>